<dbReference type="Proteomes" id="UP000619536">
    <property type="component" value="Unassembled WGS sequence"/>
</dbReference>
<name>A0A8J3AQ32_9BIFI</name>
<dbReference type="EMBL" id="BMDH01000003">
    <property type="protein sequence ID" value="GGI14852.1"/>
    <property type="molecule type" value="Genomic_DNA"/>
</dbReference>
<feature type="region of interest" description="Disordered" evidence="1">
    <location>
        <begin position="90"/>
        <end position="112"/>
    </location>
</feature>
<evidence type="ECO:0000313" key="3">
    <source>
        <dbReference type="EMBL" id="GGI14852.1"/>
    </source>
</evidence>
<accession>A0A8J3AQ32</accession>
<feature type="transmembrane region" description="Helical" evidence="2">
    <location>
        <begin position="181"/>
        <end position="205"/>
    </location>
</feature>
<dbReference type="RefSeq" id="WP_188355460.1">
    <property type="nucleotide sequence ID" value="NZ_BMDH01000003.1"/>
</dbReference>
<gene>
    <name evidence="3" type="ORF">GCM10007377_12990</name>
</gene>
<reference evidence="3" key="1">
    <citation type="journal article" date="2014" name="Int. J. Syst. Evol. Microbiol.">
        <title>Complete genome sequence of Corynebacterium casei LMG S-19264T (=DSM 44701T), isolated from a smear-ripened cheese.</title>
        <authorList>
            <consortium name="US DOE Joint Genome Institute (JGI-PGF)"/>
            <person name="Walter F."/>
            <person name="Albersmeier A."/>
            <person name="Kalinowski J."/>
            <person name="Ruckert C."/>
        </authorList>
    </citation>
    <scope>NUCLEOTIDE SEQUENCE</scope>
    <source>
        <strain evidence="3">CCM 8606</strain>
    </source>
</reference>
<feature type="region of interest" description="Disordered" evidence="1">
    <location>
        <begin position="1"/>
        <end position="71"/>
    </location>
</feature>
<organism evidence="3 4">
    <name type="scientific">Galliscardovia ingluviei</name>
    <dbReference type="NCBI Taxonomy" id="1769422"/>
    <lineage>
        <taxon>Bacteria</taxon>
        <taxon>Bacillati</taxon>
        <taxon>Actinomycetota</taxon>
        <taxon>Actinomycetes</taxon>
        <taxon>Bifidobacteriales</taxon>
        <taxon>Bifidobacteriaceae</taxon>
        <taxon>Galliscardovia</taxon>
    </lineage>
</organism>
<keyword evidence="2" id="KW-1133">Transmembrane helix</keyword>
<protein>
    <submittedName>
        <fullName evidence="3">Uncharacterized protein</fullName>
    </submittedName>
</protein>
<proteinExistence type="predicted"/>
<dbReference type="AlphaFoldDB" id="A0A8J3AQ32"/>
<keyword evidence="2" id="KW-0812">Transmembrane</keyword>
<comment type="caution">
    <text evidence="3">The sequence shown here is derived from an EMBL/GenBank/DDBJ whole genome shotgun (WGS) entry which is preliminary data.</text>
</comment>
<evidence type="ECO:0000256" key="2">
    <source>
        <dbReference type="SAM" id="Phobius"/>
    </source>
</evidence>
<evidence type="ECO:0000256" key="1">
    <source>
        <dbReference type="SAM" id="MobiDB-lite"/>
    </source>
</evidence>
<sequence>MDQESPTQAIPTQAIPTQARDLNEDDATLATELANVADSDEMPTVPNSNSDDLHAEHSVPEHTTSEHTATKHTVHEHTIADDATIAMQQAAQQYTQESQTHGYPGAGAADTDSTNAQDAYAAYPGWQQPNARTLPKTRIIPATGPSVATIVWGVILAIVGVIGLFLVAGVSLDWHISAQTWGLLAIVIFVAIGLILVVTGIAASIQASKEHKSSPSTTTPHTSK</sequence>
<keyword evidence="4" id="KW-1185">Reference proteome</keyword>
<feature type="compositionally biased region" description="Basic and acidic residues" evidence="1">
    <location>
        <begin position="51"/>
        <end position="71"/>
    </location>
</feature>
<feature type="transmembrane region" description="Helical" evidence="2">
    <location>
        <begin position="146"/>
        <end position="169"/>
    </location>
</feature>
<reference evidence="3" key="2">
    <citation type="submission" date="2020-09" db="EMBL/GenBank/DDBJ databases">
        <authorList>
            <person name="Sun Q."/>
            <person name="Sedlacek I."/>
        </authorList>
    </citation>
    <scope>NUCLEOTIDE SEQUENCE</scope>
    <source>
        <strain evidence="3">CCM 8606</strain>
    </source>
</reference>
<evidence type="ECO:0000313" key="4">
    <source>
        <dbReference type="Proteomes" id="UP000619536"/>
    </source>
</evidence>
<feature type="compositionally biased region" description="Polar residues" evidence="1">
    <location>
        <begin position="1"/>
        <end position="16"/>
    </location>
</feature>
<keyword evidence="2" id="KW-0472">Membrane</keyword>